<proteinExistence type="predicted"/>
<feature type="transmembrane region" description="Helical" evidence="1">
    <location>
        <begin position="82"/>
        <end position="107"/>
    </location>
</feature>
<name>A0A816BRI7_9BILA</name>
<dbReference type="AlphaFoldDB" id="A0A816BRI7"/>
<comment type="caution">
    <text evidence="3">The sequence shown here is derived from an EMBL/GenBank/DDBJ whole genome shotgun (WGS) entry which is preliminary data.</text>
</comment>
<keyword evidence="1" id="KW-0472">Membrane</keyword>
<reference evidence="3" key="1">
    <citation type="submission" date="2021-02" db="EMBL/GenBank/DDBJ databases">
        <authorList>
            <person name="Nowell W R."/>
        </authorList>
    </citation>
    <scope>NUCLEOTIDE SEQUENCE</scope>
</reference>
<protein>
    <submittedName>
        <fullName evidence="3">Uncharacterized protein</fullName>
    </submittedName>
</protein>
<accession>A0A816BRI7</accession>
<evidence type="ECO:0000313" key="3">
    <source>
        <dbReference type="EMBL" id="CAF1613238.1"/>
    </source>
</evidence>
<evidence type="ECO:0000313" key="2">
    <source>
        <dbReference type="EMBL" id="CAF1398129.1"/>
    </source>
</evidence>
<dbReference type="Proteomes" id="UP000663877">
    <property type="component" value="Unassembled WGS sequence"/>
</dbReference>
<dbReference type="EMBL" id="CAJNOI010001252">
    <property type="protein sequence ID" value="CAF1398129.1"/>
    <property type="molecule type" value="Genomic_DNA"/>
</dbReference>
<feature type="transmembrane region" description="Helical" evidence="1">
    <location>
        <begin position="56"/>
        <end position="76"/>
    </location>
</feature>
<dbReference type="SUPFAM" id="SSF103473">
    <property type="entry name" value="MFS general substrate transporter"/>
    <property type="match status" value="1"/>
</dbReference>
<keyword evidence="1" id="KW-1133">Transmembrane helix</keyword>
<feature type="transmembrane region" description="Helical" evidence="1">
    <location>
        <begin position="32"/>
        <end position="49"/>
    </location>
</feature>
<dbReference type="EMBL" id="CAJNOM010001580">
    <property type="protein sequence ID" value="CAF1613238.1"/>
    <property type="molecule type" value="Genomic_DNA"/>
</dbReference>
<dbReference type="OrthoDB" id="6499973at2759"/>
<dbReference type="Proteomes" id="UP000663832">
    <property type="component" value="Unassembled WGS sequence"/>
</dbReference>
<evidence type="ECO:0000313" key="4">
    <source>
        <dbReference type="Proteomes" id="UP000663832"/>
    </source>
</evidence>
<keyword evidence="4" id="KW-1185">Reference proteome</keyword>
<organism evidence="3 4">
    <name type="scientific">Adineta steineri</name>
    <dbReference type="NCBI Taxonomy" id="433720"/>
    <lineage>
        <taxon>Eukaryota</taxon>
        <taxon>Metazoa</taxon>
        <taxon>Spiralia</taxon>
        <taxon>Gnathifera</taxon>
        <taxon>Rotifera</taxon>
        <taxon>Eurotatoria</taxon>
        <taxon>Bdelloidea</taxon>
        <taxon>Adinetida</taxon>
        <taxon>Adinetidae</taxon>
        <taxon>Adineta</taxon>
    </lineage>
</organism>
<dbReference type="InterPro" id="IPR036259">
    <property type="entry name" value="MFS_trans_sf"/>
</dbReference>
<gene>
    <name evidence="2" type="ORF">BJG266_LOCUS37498</name>
    <name evidence="3" type="ORF">QVE165_LOCUS54396</name>
</gene>
<keyword evidence="1" id="KW-0812">Transmembrane</keyword>
<evidence type="ECO:0000256" key="1">
    <source>
        <dbReference type="SAM" id="Phobius"/>
    </source>
</evidence>
<sequence>MSRLILCNATLTMAGISTLVASFSGSHILSHISYASFFGFFSGGYIGLTSIITVDLVGIATAIGTPVVGAICNVFESHNNPFLWSYFIFGVFVVLSGCILFAIPALIRRQKAQQNITKHQADINVLSH</sequence>